<evidence type="ECO:0008006" key="3">
    <source>
        <dbReference type="Google" id="ProtNLM"/>
    </source>
</evidence>
<accession>A0ABY3FPA8</accession>
<sequence>MKRIVVFLLILISIVSCTIKEKMVINENGSGTFSYGFDMAALLKMGGPKSDSAKVSKNVDTVFTFKEMFAKMSDSIGKLSLVEKEQLKLLEDFKINLKVNEEKQLFEYNMAFDFASLDSLKNMVSPLKSAEVLSLSDKRLGGKVSKKSEDENDFRTSFAYDGASFEKKVLDKNNKEIKNSTSVAKNKKKSAKKEADDEFSKKMQDMFKECKYSIEYHFPKKIKSISLKDAKISEDKKSFVVEIPIENLKANSDQLGFKVLFEN</sequence>
<organism evidence="1 2">
    <name type="scientific">Flavobacterium tiangeerense</name>
    <dbReference type="NCBI Taxonomy" id="459471"/>
    <lineage>
        <taxon>Bacteria</taxon>
        <taxon>Pseudomonadati</taxon>
        <taxon>Bacteroidota</taxon>
        <taxon>Flavobacteriia</taxon>
        <taxon>Flavobacteriales</taxon>
        <taxon>Flavobacteriaceae</taxon>
        <taxon>Flavobacterium</taxon>
    </lineage>
</organism>
<evidence type="ECO:0000313" key="2">
    <source>
        <dbReference type="Proteomes" id="UP000317519"/>
    </source>
</evidence>
<name>A0ABY3FPA8_9FLAO</name>
<comment type="caution">
    <text evidence="1">The sequence shown here is derived from an EMBL/GenBank/DDBJ whole genome shotgun (WGS) entry which is preliminary data.</text>
</comment>
<protein>
    <recommendedName>
        <fullName evidence="3">Lipoprotein</fullName>
    </recommendedName>
</protein>
<dbReference type="Proteomes" id="UP000317519">
    <property type="component" value="Unassembled WGS sequence"/>
</dbReference>
<evidence type="ECO:0000313" key="1">
    <source>
        <dbReference type="EMBL" id="TWI03363.1"/>
    </source>
</evidence>
<gene>
    <name evidence="1" type="ORF">IQ05_00305</name>
</gene>
<keyword evidence="2" id="KW-1185">Reference proteome</keyword>
<dbReference type="EMBL" id="VLKO01000001">
    <property type="protein sequence ID" value="TWI03363.1"/>
    <property type="molecule type" value="Genomic_DNA"/>
</dbReference>
<dbReference type="RefSeq" id="WP_144889128.1">
    <property type="nucleotide sequence ID" value="NZ_VLKO01000001.1"/>
</dbReference>
<reference evidence="1 2" key="1">
    <citation type="journal article" date="2015" name="Stand. Genomic Sci.">
        <title>Genomic Encyclopedia of Bacterial and Archaeal Type Strains, Phase III: the genomes of soil and plant-associated and newly described type strains.</title>
        <authorList>
            <person name="Whitman W.B."/>
            <person name="Woyke T."/>
            <person name="Klenk H.P."/>
            <person name="Zhou Y."/>
            <person name="Lilburn T.G."/>
            <person name="Beck B.J."/>
            <person name="De Vos P."/>
            <person name="Vandamme P."/>
            <person name="Eisen J.A."/>
            <person name="Garrity G."/>
            <person name="Hugenholtz P."/>
            <person name="Kyrpides N.C."/>
        </authorList>
    </citation>
    <scope>NUCLEOTIDE SEQUENCE [LARGE SCALE GENOMIC DNA]</scope>
    <source>
        <strain evidence="1 2">CGMCC 1.6847</strain>
    </source>
</reference>
<proteinExistence type="predicted"/>
<dbReference type="PROSITE" id="PS51257">
    <property type="entry name" value="PROKAR_LIPOPROTEIN"/>
    <property type="match status" value="1"/>
</dbReference>